<evidence type="ECO:0000256" key="5">
    <source>
        <dbReference type="ARBA" id="ARBA00022989"/>
    </source>
</evidence>
<dbReference type="Proteomes" id="UP000269041">
    <property type="component" value="Unassembled WGS sequence"/>
</dbReference>
<name>A0A427U570_9VIBR</name>
<evidence type="ECO:0000256" key="6">
    <source>
        <dbReference type="ARBA" id="ARBA00023136"/>
    </source>
</evidence>
<dbReference type="Proteomes" id="UP000565719">
    <property type="component" value="Unassembled WGS sequence"/>
</dbReference>
<feature type="transmembrane region" description="Helical" evidence="7">
    <location>
        <begin position="189"/>
        <end position="213"/>
    </location>
</feature>
<protein>
    <submittedName>
        <fullName evidence="10">MFS transporter</fullName>
    </submittedName>
</protein>
<dbReference type="Pfam" id="PF07690">
    <property type="entry name" value="MFS_1"/>
    <property type="match status" value="1"/>
</dbReference>
<accession>A0A427U570</accession>
<feature type="transmembrane region" description="Helical" evidence="7">
    <location>
        <begin position="156"/>
        <end position="177"/>
    </location>
</feature>
<feature type="transmembrane region" description="Helical" evidence="7">
    <location>
        <begin position="353"/>
        <end position="372"/>
    </location>
</feature>
<dbReference type="InterPro" id="IPR047200">
    <property type="entry name" value="MFS_YcaD-like"/>
</dbReference>
<keyword evidence="2" id="KW-0813">Transport</keyword>
<comment type="subcellular location">
    <subcellularLocation>
        <location evidence="1">Cell membrane</location>
        <topology evidence="1">Multi-pass membrane protein</topology>
    </subcellularLocation>
</comment>
<dbReference type="PANTHER" id="PTHR23521">
    <property type="entry name" value="TRANSPORTER MFS SUPERFAMILY"/>
    <property type="match status" value="1"/>
</dbReference>
<feature type="transmembrane region" description="Helical" evidence="7">
    <location>
        <begin position="233"/>
        <end position="251"/>
    </location>
</feature>
<dbReference type="InterPro" id="IPR020846">
    <property type="entry name" value="MFS_dom"/>
</dbReference>
<dbReference type="GO" id="GO:0005886">
    <property type="term" value="C:plasma membrane"/>
    <property type="evidence" value="ECO:0007669"/>
    <property type="project" value="UniProtKB-SubCell"/>
</dbReference>
<keyword evidence="6 7" id="KW-0472">Membrane</keyword>
<feature type="transmembrane region" description="Helical" evidence="7">
    <location>
        <begin position="94"/>
        <end position="117"/>
    </location>
</feature>
<gene>
    <name evidence="10" type="ORF">EJA03_06905</name>
    <name evidence="9" type="ORF">F0225_15015</name>
</gene>
<evidence type="ECO:0000256" key="1">
    <source>
        <dbReference type="ARBA" id="ARBA00004651"/>
    </source>
</evidence>
<evidence type="ECO:0000256" key="7">
    <source>
        <dbReference type="SAM" id="Phobius"/>
    </source>
</evidence>
<feature type="transmembrane region" description="Helical" evidence="7">
    <location>
        <begin position="321"/>
        <end position="341"/>
    </location>
</feature>
<comment type="caution">
    <text evidence="10">The sequence shown here is derived from an EMBL/GenBank/DDBJ whole genome shotgun (WGS) entry which is preliminary data.</text>
</comment>
<keyword evidence="5 7" id="KW-1133">Transmembrane helix</keyword>
<feature type="transmembrane region" description="Helical" evidence="7">
    <location>
        <begin position="129"/>
        <end position="150"/>
    </location>
</feature>
<feature type="transmembrane region" description="Helical" evidence="7">
    <location>
        <begin position="263"/>
        <end position="282"/>
    </location>
</feature>
<keyword evidence="4 7" id="KW-0812">Transmembrane</keyword>
<dbReference type="GO" id="GO:0022857">
    <property type="term" value="F:transmembrane transporter activity"/>
    <property type="evidence" value="ECO:0007669"/>
    <property type="project" value="InterPro"/>
</dbReference>
<evidence type="ECO:0000313" key="12">
    <source>
        <dbReference type="Proteomes" id="UP000565719"/>
    </source>
</evidence>
<dbReference type="PANTHER" id="PTHR23521:SF2">
    <property type="entry name" value="TRANSPORTER MFS SUPERFAMILY"/>
    <property type="match status" value="1"/>
</dbReference>
<evidence type="ECO:0000313" key="9">
    <source>
        <dbReference type="EMBL" id="NOH72641.1"/>
    </source>
</evidence>
<evidence type="ECO:0000313" key="11">
    <source>
        <dbReference type="Proteomes" id="UP000269041"/>
    </source>
</evidence>
<proteinExistence type="predicted"/>
<reference evidence="10 11" key="1">
    <citation type="submission" date="2018-12" db="EMBL/GenBank/DDBJ databases">
        <title>Genomic taxonomy of the Vibrionaceae family.</title>
        <authorList>
            <person name="Gomez-Gil B."/>
            <person name="Enciso-Ibarra K."/>
        </authorList>
    </citation>
    <scope>NUCLEOTIDE SEQUENCE [LARGE SCALE GENOMIC DNA]</scope>
    <source>
        <strain evidence="10 11">CAIM 594</strain>
    </source>
</reference>
<dbReference type="EMBL" id="VTXC01000045">
    <property type="protein sequence ID" value="NOH72641.1"/>
    <property type="molecule type" value="Genomic_DNA"/>
</dbReference>
<feature type="transmembrane region" description="Helical" evidence="7">
    <location>
        <begin position="288"/>
        <end position="309"/>
    </location>
</feature>
<dbReference type="InterPro" id="IPR011701">
    <property type="entry name" value="MFS"/>
</dbReference>
<dbReference type="PROSITE" id="PS50850">
    <property type="entry name" value="MFS"/>
    <property type="match status" value="1"/>
</dbReference>
<evidence type="ECO:0000256" key="2">
    <source>
        <dbReference type="ARBA" id="ARBA00022448"/>
    </source>
</evidence>
<sequence>MPIYPATLLFISSFLLMGSHGLSGILLPVSLAETNISVETIGFILSMYSVGFLLGAILGKRILRRIGLVRTFAMCGSLGATAILTMGLNADMWIWVLMRTLMGFCIACATATLDVWFNSVSTQSNRGKLLAINQIVILSAITLGQFGLVIAPPSEITLFLICGVLFSISVTPVIFVAQFEPSIESIPTIPLKAIYTISPLGFITCFVCGVLYSTLINMLPVYAGGVGLTGFELSMFMGAATAGGILLQIPIGHLSDRFERRKVILASSFVLAIVCFALPVSIEWQSPIAPFFLAAMTMGLIACLYPLSIAEAFDHSMKTQLVPVVSGLLCIYAIGAIIGPYTASVLMGSIDRSALFTFVIMVDLALITFIIYRMSEREALPVEEQETFVMHTPASVHGELDPRTDYQDSSIKMEAALLQVEQLTASSPINAITFIRSLVNKQPQWAISLMERTGKLDNIDTAYMFRSLALTHPELSIDITKQLASSDDNQIEELVIWLAEKQPENVSAILAAMMESIEIEQHSITAALVKNKTEQSVQAYQEIVTNEDQPENLDILQTPVYETLSEWDLLSVPENTPQNTHEINDIVEHPMQENDFGSGPS</sequence>
<dbReference type="InterPro" id="IPR036259">
    <property type="entry name" value="MFS_trans_sf"/>
</dbReference>
<evidence type="ECO:0000256" key="3">
    <source>
        <dbReference type="ARBA" id="ARBA00022475"/>
    </source>
</evidence>
<dbReference type="CDD" id="cd17477">
    <property type="entry name" value="MFS_YcaD_like"/>
    <property type="match status" value="1"/>
</dbReference>
<dbReference type="SUPFAM" id="SSF103473">
    <property type="entry name" value="MFS general substrate transporter"/>
    <property type="match status" value="1"/>
</dbReference>
<keyword evidence="3" id="KW-1003">Cell membrane</keyword>
<dbReference type="RefSeq" id="WP_125320506.1">
    <property type="nucleotide sequence ID" value="NZ_AP024890.1"/>
</dbReference>
<feature type="transmembrane region" description="Helical" evidence="7">
    <location>
        <begin position="40"/>
        <end position="59"/>
    </location>
</feature>
<dbReference type="OrthoDB" id="9810614at2"/>
<evidence type="ECO:0000256" key="4">
    <source>
        <dbReference type="ARBA" id="ARBA00022692"/>
    </source>
</evidence>
<evidence type="ECO:0000313" key="10">
    <source>
        <dbReference type="EMBL" id="RSD31825.1"/>
    </source>
</evidence>
<reference evidence="9 12" key="2">
    <citation type="submission" date="2019-09" db="EMBL/GenBank/DDBJ databases">
        <title>Draft genome sequencing and comparative genomics of hatchery-associated Vibrios.</title>
        <authorList>
            <person name="Kehlet-Delgado H."/>
            <person name="Mueller R.S."/>
        </authorList>
    </citation>
    <scope>NUCLEOTIDE SEQUENCE [LARGE SCALE GENOMIC DNA]</scope>
    <source>
        <strain evidence="9 12">99-46-Y</strain>
    </source>
</reference>
<dbReference type="AlphaFoldDB" id="A0A427U570"/>
<feature type="transmembrane region" description="Helical" evidence="7">
    <location>
        <begin position="71"/>
        <end position="88"/>
    </location>
</feature>
<feature type="domain" description="Major facilitator superfamily (MFS) profile" evidence="8">
    <location>
        <begin position="5"/>
        <end position="380"/>
    </location>
</feature>
<keyword evidence="11" id="KW-1185">Reference proteome</keyword>
<organism evidence="10 11">
    <name type="scientific">Vibrio pectenicida</name>
    <dbReference type="NCBI Taxonomy" id="62763"/>
    <lineage>
        <taxon>Bacteria</taxon>
        <taxon>Pseudomonadati</taxon>
        <taxon>Pseudomonadota</taxon>
        <taxon>Gammaproteobacteria</taxon>
        <taxon>Vibrionales</taxon>
        <taxon>Vibrionaceae</taxon>
        <taxon>Vibrio</taxon>
    </lineage>
</organism>
<evidence type="ECO:0000259" key="8">
    <source>
        <dbReference type="PROSITE" id="PS50850"/>
    </source>
</evidence>
<dbReference type="EMBL" id="RSFA01000022">
    <property type="protein sequence ID" value="RSD31825.1"/>
    <property type="molecule type" value="Genomic_DNA"/>
</dbReference>
<dbReference type="Gene3D" id="1.20.1250.20">
    <property type="entry name" value="MFS general substrate transporter like domains"/>
    <property type="match status" value="2"/>
</dbReference>